<dbReference type="PROSITE" id="PS01175">
    <property type="entry name" value="RIBONUCLEASE_II"/>
    <property type="match status" value="1"/>
</dbReference>
<dbReference type="PROSITE" id="PS50126">
    <property type="entry name" value="S1"/>
    <property type="match status" value="1"/>
</dbReference>
<dbReference type="Pfam" id="PF08206">
    <property type="entry name" value="OB_RNB"/>
    <property type="match status" value="1"/>
</dbReference>
<dbReference type="InterPro" id="IPR050180">
    <property type="entry name" value="RNR_Ribonuclease"/>
</dbReference>
<feature type="compositionally biased region" description="Low complexity" evidence="9">
    <location>
        <begin position="879"/>
        <end position="894"/>
    </location>
</feature>
<evidence type="ECO:0000259" key="10">
    <source>
        <dbReference type="PROSITE" id="PS50126"/>
    </source>
</evidence>
<comment type="similarity">
    <text evidence="8">Belongs to the RNR ribonuclease family. RNase R subfamily.</text>
</comment>
<comment type="caution">
    <text evidence="11">The sequence shown here is derived from an EMBL/GenBank/DDBJ whole genome shotgun (WGS) entry which is preliminary data.</text>
</comment>
<keyword evidence="4 8" id="KW-0540">Nuclease</keyword>
<dbReference type="InterPro" id="IPR022966">
    <property type="entry name" value="RNase_II/R_CS"/>
</dbReference>
<feature type="compositionally biased region" description="Low complexity" evidence="9">
    <location>
        <begin position="912"/>
        <end position="923"/>
    </location>
</feature>
<dbReference type="Pfam" id="PF00575">
    <property type="entry name" value="S1"/>
    <property type="match status" value="1"/>
</dbReference>
<organism evidence="11 12">
    <name type="scientific">Luteibacter anthropi</name>
    <dbReference type="NCBI Taxonomy" id="564369"/>
    <lineage>
        <taxon>Bacteria</taxon>
        <taxon>Pseudomonadati</taxon>
        <taxon>Pseudomonadota</taxon>
        <taxon>Gammaproteobacteria</taxon>
        <taxon>Lysobacterales</taxon>
        <taxon>Rhodanobacteraceae</taxon>
        <taxon>Luteibacter</taxon>
    </lineage>
</organism>
<dbReference type="InterPro" id="IPR011129">
    <property type="entry name" value="CSD"/>
</dbReference>
<dbReference type="GO" id="GO:0003723">
    <property type="term" value="F:RNA binding"/>
    <property type="evidence" value="ECO:0007669"/>
    <property type="project" value="UniProtKB-UniRule"/>
</dbReference>
<proteinExistence type="inferred from homology"/>
<evidence type="ECO:0000256" key="9">
    <source>
        <dbReference type="SAM" id="MobiDB-lite"/>
    </source>
</evidence>
<dbReference type="InterPro" id="IPR003029">
    <property type="entry name" value="S1_domain"/>
</dbReference>
<dbReference type="GO" id="GO:0008859">
    <property type="term" value="F:exoribonuclease II activity"/>
    <property type="evidence" value="ECO:0007669"/>
    <property type="project" value="UniProtKB-UniRule"/>
</dbReference>
<dbReference type="InterPro" id="IPR012340">
    <property type="entry name" value="NA-bd_OB-fold"/>
</dbReference>
<dbReference type="EMBL" id="JAARLZ010000007">
    <property type="protein sequence ID" value="NII07486.1"/>
    <property type="molecule type" value="Genomic_DNA"/>
</dbReference>
<sequence length="923" mass="100947">MTKKNKGSGGSKGPRKPKATRPGKALAKYRDRLPAAVADPHAEREAQRYEQPIPSREAILALLEERGELVSAEDIARALRLFTDYEINALGKRLGAMIRDGQLLRNRRGGYAPAQKLSLIPGRVIANAEGYGFLRPDEGGEDLYLSPSQMRSVLHGDRVLASVVGIDRRGRRQGAIVEVLERRSPRLVGRIVIENGVTLVEPDDRRLHQNIMIPAGREAGARSGEIVVAEITDPPTPHRGPLGTVRAVLGQRLQPSLVVEMAIASHDLPHEWPPQVVRQAEEVEPKVSAAESKGRVDLRKLPLVTIDGEDARDFDDAVYAEPLKGGGFRLIVAIADVSHYVPVGTPLDTEAYERSTSTYFPGFVVPMLPETLSNGICSLNPRVDRLCMVCDMEVDDQGEVQHAKFYEAVMYSHARLTYNKVWQAVGERNAEVRDEIAHVLPQVENLHRLYKAMSKARKRRGAIDFETPEVKFRLAPSGDVVSMGATDRNDAHKLIEECMIAANVQAAKFLSKRKIPALYRVHAPPPVEKYEDLLRFLREFKLKLPSADEVTPADFSALLKKVQDRPEAELIQSVLLRAQSMAVYHPENQGHFGLALDAYAHFTSPIRRYPDLLVHRAIRYALTKGKPSDYTYSEAQMAAMAVHCSQRERRAEEAERDVDERFKCAWMEKHVGEEFAGTITGVTSFGLFVELAASRVSGLVHVSQLPNDYYKFDPVRHLLAGERTGASYRLGDYVSVQVMRASLEDRKIDFRLVARLQSLPKPVAPVPVATPPPAPGNAVTEAGKAIGRAVRKMAEKLGAKRKPKAGVAAAPVVRDDARPVVDATPVAPKRAAQARPAVAPAAKKAVAKKAAAKKTVAPSAPVKAAAKKAVAKPVVTKQAVAKKSAPTKAAVPKAAVKKVATKKTATKKVAAKKAAPGKPRSKS</sequence>
<dbReference type="InterPro" id="IPR040476">
    <property type="entry name" value="CSD2"/>
</dbReference>
<dbReference type="PANTHER" id="PTHR23355">
    <property type="entry name" value="RIBONUCLEASE"/>
    <property type="match status" value="1"/>
</dbReference>
<dbReference type="InterPro" id="IPR004476">
    <property type="entry name" value="RNase_II/RNase_R"/>
</dbReference>
<dbReference type="SMART" id="SM00955">
    <property type="entry name" value="RNB"/>
    <property type="match status" value="1"/>
</dbReference>
<evidence type="ECO:0000256" key="2">
    <source>
        <dbReference type="ARBA" id="ARBA00004496"/>
    </source>
</evidence>
<dbReference type="GO" id="GO:0006402">
    <property type="term" value="P:mRNA catabolic process"/>
    <property type="evidence" value="ECO:0007669"/>
    <property type="project" value="TreeGrafter"/>
</dbReference>
<evidence type="ECO:0000256" key="1">
    <source>
        <dbReference type="ARBA" id="ARBA00001849"/>
    </source>
</evidence>
<evidence type="ECO:0000256" key="6">
    <source>
        <dbReference type="ARBA" id="ARBA00022839"/>
    </source>
</evidence>
<keyword evidence="7 8" id="KW-0694">RNA-binding</keyword>
<dbReference type="Gene3D" id="2.40.50.140">
    <property type="entry name" value="Nucleic acid-binding proteins"/>
    <property type="match status" value="2"/>
</dbReference>
<dbReference type="HAMAP" id="MF_01895">
    <property type="entry name" value="RNase_R"/>
    <property type="match status" value="1"/>
</dbReference>
<dbReference type="GO" id="GO:0005829">
    <property type="term" value="C:cytosol"/>
    <property type="evidence" value="ECO:0007669"/>
    <property type="project" value="UniProtKB-ARBA"/>
</dbReference>
<protein>
    <recommendedName>
        <fullName evidence="8">Ribonuclease R</fullName>
        <shortName evidence="8">RNase R</shortName>
        <ecNumber evidence="8">3.1.13.1</ecNumber>
    </recommendedName>
</protein>
<evidence type="ECO:0000256" key="7">
    <source>
        <dbReference type="ARBA" id="ARBA00022884"/>
    </source>
</evidence>
<dbReference type="RefSeq" id="WP_166949397.1">
    <property type="nucleotide sequence ID" value="NZ_JAARLZ010000007.1"/>
</dbReference>
<comment type="function">
    <text evidence="8">3'-5' exoribonuclease that releases 5'-nucleoside monophosphates and is involved in maturation of structured RNAs.</text>
</comment>
<dbReference type="Proteomes" id="UP000490980">
    <property type="component" value="Unassembled WGS sequence"/>
</dbReference>
<dbReference type="NCBIfam" id="TIGR02063">
    <property type="entry name" value="RNase_R"/>
    <property type="match status" value="1"/>
</dbReference>
<feature type="compositionally biased region" description="Basic residues" evidence="9">
    <location>
        <begin position="895"/>
        <end position="911"/>
    </location>
</feature>
<feature type="region of interest" description="Disordered" evidence="9">
    <location>
        <begin position="1"/>
        <end position="26"/>
    </location>
</feature>
<name>A0A7X5UBK5_9GAMM</name>
<dbReference type="PANTHER" id="PTHR23355:SF9">
    <property type="entry name" value="DIS3-LIKE EXONUCLEASE 2"/>
    <property type="match status" value="1"/>
</dbReference>
<evidence type="ECO:0000256" key="3">
    <source>
        <dbReference type="ARBA" id="ARBA00022490"/>
    </source>
</evidence>
<evidence type="ECO:0000256" key="4">
    <source>
        <dbReference type="ARBA" id="ARBA00022722"/>
    </source>
</evidence>
<dbReference type="InterPro" id="IPR001900">
    <property type="entry name" value="RNase_II/R"/>
</dbReference>
<dbReference type="Pfam" id="PF17876">
    <property type="entry name" value="CSD2"/>
    <property type="match status" value="1"/>
</dbReference>
<dbReference type="EC" id="3.1.13.1" evidence="8"/>
<dbReference type="SMART" id="SM00316">
    <property type="entry name" value="S1"/>
    <property type="match status" value="1"/>
</dbReference>
<gene>
    <name evidence="8 11" type="primary">rnr</name>
    <name evidence="11" type="ORF">HBF25_13960</name>
</gene>
<keyword evidence="5 8" id="KW-0378">Hydrolase</keyword>
<dbReference type="SMART" id="SM00357">
    <property type="entry name" value="CSP"/>
    <property type="match status" value="1"/>
</dbReference>
<evidence type="ECO:0000313" key="12">
    <source>
        <dbReference type="Proteomes" id="UP000490980"/>
    </source>
</evidence>
<dbReference type="Pfam" id="PF00773">
    <property type="entry name" value="RNB"/>
    <property type="match status" value="1"/>
</dbReference>
<dbReference type="InterPro" id="IPR013223">
    <property type="entry name" value="RNase_B_OB_dom"/>
</dbReference>
<feature type="domain" description="S1 motif" evidence="10">
    <location>
        <begin position="672"/>
        <end position="753"/>
    </location>
</feature>
<comment type="subcellular location">
    <subcellularLocation>
        <location evidence="2 8">Cytoplasm</location>
    </subcellularLocation>
</comment>
<evidence type="ECO:0000313" key="11">
    <source>
        <dbReference type="EMBL" id="NII07486.1"/>
    </source>
</evidence>
<dbReference type="NCBIfam" id="TIGR00358">
    <property type="entry name" value="3_prime_RNase"/>
    <property type="match status" value="1"/>
</dbReference>
<comment type="catalytic activity">
    <reaction evidence="1 8">
        <text>Exonucleolytic cleavage in the 3'- to 5'-direction to yield nucleoside 5'-phosphates.</text>
        <dbReference type="EC" id="3.1.13.1"/>
    </reaction>
</comment>
<evidence type="ECO:0000256" key="8">
    <source>
        <dbReference type="HAMAP-Rule" id="MF_01895"/>
    </source>
</evidence>
<accession>A0A7X5UBK5</accession>
<dbReference type="InterPro" id="IPR011805">
    <property type="entry name" value="RNase_R"/>
</dbReference>
<dbReference type="AlphaFoldDB" id="A0A7X5UBK5"/>
<reference evidence="11 12" key="1">
    <citation type="submission" date="2020-03" db="EMBL/GenBank/DDBJ databases">
        <authorList>
            <person name="Lai Q."/>
        </authorList>
    </citation>
    <scope>NUCLEOTIDE SEQUENCE [LARGE SCALE GENOMIC DNA]</scope>
    <source>
        <strain evidence="11 12">CCUG 25036</strain>
    </source>
</reference>
<keyword evidence="12" id="KW-1185">Reference proteome</keyword>
<keyword evidence="3 8" id="KW-0963">Cytoplasm</keyword>
<feature type="region of interest" description="Disordered" evidence="9">
    <location>
        <begin position="879"/>
        <end position="923"/>
    </location>
</feature>
<dbReference type="CDD" id="cd04471">
    <property type="entry name" value="S1_RNase_R"/>
    <property type="match status" value="1"/>
</dbReference>
<dbReference type="SUPFAM" id="SSF50249">
    <property type="entry name" value="Nucleic acid-binding proteins"/>
    <property type="match status" value="4"/>
</dbReference>
<evidence type="ECO:0000256" key="5">
    <source>
        <dbReference type="ARBA" id="ARBA00022801"/>
    </source>
</evidence>
<keyword evidence="6 8" id="KW-0269">Exonuclease</keyword>